<keyword evidence="2" id="KW-1185">Reference proteome</keyword>
<accession>A0A317SFW8</accession>
<dbReference type="AlphaFoldDB" id="A0A317SFW8"/>
<evidence type="ECO:0008006" key="3">
    <source>
        <dbReference type="Google" id="ProtNLM"/>
    </source>
</evidence>
<organism evidence="1 2">
    <name type="scientific">Tuber magnatum</name>
    <name type="common">white Piedmont truffle</name>
    <dbReference type="NCBI Taxonomy" id="42249"/>
    <lineage>
        <taxon>Eukaryota</taxon>
        <taxon>Fungi</taxon>
        <taxon>Dikarya</taxon>
        <taxon>Ascomycota</taxon>
        <taxon>Pezizomycotina</taxon>
        <taxon>Pezizomycetes</taxon>
        <taxon>Pezizales</taxon>
        <taxon>Tuberaceae</taxon>
        <taxon>Tuber</taxon>
    </lineage>
</organism>
<evidence type="ECO:0000313" key="2">
    <source>
        <dbReference type="Proteomes" id="UP000246991"/>
    </source>
</evidence>
<comment type="caution">
    <text evidence="1">The sequence shown here is derived from an EMBL/GenBank/DDBJ whole genome shotgun (WGS) entry which is preliminary data.</text>
</comment>
<name>A0A317SFW8_9PEZI</name>
<dbReference type="Proteomes" id="UP000246991">
    <property type="component" value="Unassembled WGS sequence"/>
</dbReference>
<proteinExistence type="predicted"/>
<reference evidence="1 2" key="1">
    <citation type="submission" date="2018-03" db="EMBL/GenBank/DDBJ databases">
        <title>Genomes of Pezizomycetes fungi and the evolution of truffles.</title>
        <authorList>
            <person name="Murat C."/>
            <person name="Payen T."/>
            <person name="Noel B."/>
            <person name="Kuo A."/>
            <person name="Martin F.M."/>
        </authorList>
    </citation>
    <scope>NUCLEOTIDE SEQUENCE [LARGE SCALE GENOMIC DNA]</scope>
    <source>
        <strain evidence="1">091103-1</strain>
    </source>
</reference>
<sequence>FNLYMNNYFSSIASFERLRDLGIGGCGIVRQNQSTIYFLTTILSLEDRIRVLCKKPYQSSSNVLTIHQIFGTMEWTNIPIAVITNDYNQYKVGISVINQYHS</sequence>
<gene>
    <name evidence="1" type="ORF">C7212DRAFT_219906</name>
</gene>
<protein>
    <recommendedName>
        <fullName evidence="3">PiggyBac transposable element-derived protein domain-containing protein</fullName>
    </recommendedName>
</protein>
<dbReference type="EMBL" id="PYWC01000087">
    <property type="protein sequence ID" value="PWW73088.1"/>
    <property type="molecule type" value="Genomic_DNA"/>
</dbReference>
<evidence type="ECO:0000313" key="1">
    <source>
        <dbReference type="EMBL" id="PWW73088.1"/>
    </source>
</evidence>
<feature type="non-terminal residue" evidence="1">
    <location>
        <position position="1"/>
    </location>
</feature>